<evidence type="ECO:0000313" key="3">
    <source>
        <dbReference type="Proteomes" id="UP000694251"/>
    </source>
</evidence>
<name>A0A8T1YPI7_ARASU</name>
<reference evidence="2 3" key="1">
    <citation type="submission" date="2020-12" db="EMBL/GenBank/DDBJ databases">
        <title>Concerted genomic and epigenomic changes stabilize Arabidopsis allopolyploids.</title>
        <authorList>
            <person name="Chen Z."/>
        </authorList>
    </citation>
    <scope>NUCLEOTIDE SEQUENCE [LARGE SCALE GENOMIC DNA]</scope>
    <source>
        <strain evidence="2">As9502</strain>
        <tissue evidence="2">Leaf</tissue>
    </source>
</reference>
<sequence>MYHLLLNSVNHNWPEELRKSFPWILWRIWTNRNLTLFEGKSFSALEMVEKIREDVKEWFEAQVVEVEEEGNERGGAWVLRDSNGVVLLHSRKAFANIGDKLEAQLMVLFWAIESMKSHKIDNVVFALQSTDLVGAVNRPKAWPSLRYHSSEILERKMLDCKIKAEEKEINQHEECSTSDCSLPSRVSTTTTRTSSNLGRNLDCTTPVVSTQYFPLGFRQNHDNSEI</sequence>
<dbReference type="GO" id="GO:0004523">
    <property type="term" value="F:RNA-DNA hybrid ribonuclease activity"/>
    <property type="evidence" value="ECO:0007669"/>
    <property type="project" value="InterPro"/>
</dbReference>
<protein>
    <submittedName>
        <fullName evidence="2">Ribonuclease H domain</fullName>
    </submittedName>
</protein>
<dbReference type="GO" id="GO:0003676">
    <property type="term" value="F:nucleic acid binding"/>
    <property type="evidence" value="ECO:0007669"/>
    <property type="project" value="InterPro"/>
</dbReference>
<dbReference type="InterPro" id="IPR002156">
    <property type="entry name" value="RNaseH_domain"/>
</dbReference>
<dbReference type="AlphaFoldDB" id="A0A8T1YPI7"/>
<dbReference type="Pfam" id="PF13456">
    <property type="entry name" value="RVT_3"/>
    <property type="match status" value="1"/>
</dbReference>
<gene>
    <name evidence="2" type="ORF">ISN44_As12g029870</name>
</gene>
<dbReference type="PANTHER" id="PTHR47074:SF49">
    <property type="entry name" value="POLYNUCLEOTIDYL TRANSFERASE, RIBONUCLEASE H-LIKE SUPERFAMILY PROTEIN"/>
    <property type="match status" value="1"/>
</dbReference>
<comment type="caution">
    <text evidence="2">The sequence shown here is derived from an EMBL/GenBank/DDBJ whole genome shotgun (WGS) entry which is preliminary data.</text>
</comment>
<dbReference type="OrthoDB" id="1112256at2759"/>
<accession>A0A8T1YPI7</accession>
<evidence type="ECO:0000259" key="1">
    <source>
        <dbReference type="Pfam" id="PF13456"/>
    </source>
</evidence>
<dbReference type="Proteomes" id="UP000694251">
    <property type="component" value="Chromosome 12"/>
</dbReference>
<dbReference type="PANTHER" id="PTHR47074">
    <property type="entry name" value="BNAC02G40300D PROTEIN"/>
    <property type="match status" value="1"/>
</dbReference>
<proteinExistence type="predicted"/>
<dbReference type="EMBL" id="JAEFBJ010000012">
    <property type="protein sequence ID" value="KAG7547775.1"/>
    <property type="molecule type" value="Genomic_DNA"/>
</dbReference>
<feature type="domain" description="RNase H type-1" evidence="1">
    <location>
        <begin position="74"/>
        <end position="140"/>
    </location>
</feature>
<keyword evidence="3" id="KW-1185">Reference proteome</keyword>
<dbReference type="InterPro" id="IPR052929">
    <property type="entry name" value="RNase_H-like_EbsB-rel"/>
</dbReference>
<evidence type="ECO:0000313" key="2">
    <source>
        <dbReference type="EMBL" id="KAG7547775.1"/>
    </source>
</evidence>
<organism evidence="2 3">
    <name type="scientific">Arabidopsis suecica</name>
    <name type="common">Swedish thale-cress</name>
    <name type="synonym">Cardaminopsis suecica</name>
    <dbReference type="NCBI Taxonomy" id="45249"/>
    <lineage>
        <taxon>Eukaryota</taxon>
        <taxon>Viridiplantae</taxon>
        <taxon>Streptophyta</taxon>
        <taxon>Embryophyta</taxon>
        <taxon>Tracheophyta</taxon>
        <taxon>Spermatophyta</taxon>
        <taxon>Magnoliopsida</taxon>
        <taxon>eudicotyledons</taxon>
        <taxon>Gunneridae</taxon>
        <taxon>Pentapetalae</taxon>
        <taxon>rosids</taxon>
        <taxon>malvids</taxon>
        <taxon>Brassicales</taxon>
        <taxon>Brassicaceae</taxon>
        <taxon>Camelineae</taxon>
        <taxon>Arabidopsis</taxon>
    </lineage>
</organism>